<proteinExistence type="predicted"/>
<dbReference type="Proteomes" id="UP000799423">
    <property type="component" value="Unassembled WGS sequence"/>
</dbReference>
<keyword evidence="1" id="KW-0812">Transmembrane</keyword>
<sequence>MEQLVALVDENIITRFKVKDSYLNLEEHVIFARGNIFSAIETSLALIAPVAECFVFDCVSLSRAHGCLARMWYDCLLWVFAGVVVLGFAVSQRGNAMERYRGVVFQYGGRRPFQDTGRTGTGSNFYSRYGHGRVVTSLEGSFAGGQSGAKERQRGLSMGMAALEPDERCDRSDLGDGYLDPTVVSYLLHKLTLSQSKATVPPAAC</sequence>
<gene>
    <name evidence="2" type="ORF">T440DRAFT_484105</name>
</gene>
<reference evidence="2" key="1">
    <citation type="submission" date="2020-01" db="EMBL/GenBank/DDBJ databases">
        <authorList>
            <consortium name="DOE Joint Genome Institute"/>
            <person name="Haridas S."/>
            <person name="Albert R."/>
            <person name="Binder M."/>
            <person name="Bloem J."/>
            <person name="Labutti K."/>
            <person name="Salamov A."/>
            <person name="Andreopoulos B."/>
            <person name="Baker S.E."/>
            <person name="Barry K."/>
            <person name="Bills G."/>
            <person name="Bluhm B.H."/>
            <person name="Cannon C."/>
            <person name="Castanera R."/>
            <person name="Culley D.E."/>
            <person name="Daum C."/>
            <person name="Ezra D."/>
            <person name="Gonzalez J.B."/>
            <person name="Henrissat B."/>
            <person name="Kuo A."/>
            <person name="Liang C."/>
            <person name="Lipzen A."/>
            <person name="Lutzoni F."/>
            <person name="Magnuson J."/>
            <person name="Mondo S."/>
            <person name="Nolan M."/>
            <person name="Ohm R."/>
            <person name="Pangilinan J."/>
            <person name="Park H.-J."/>
            <person name="Ramirez L."/>
            <person name="Alfaro M."/>
            <person name="Sun H."/>
            <person name="Tritt A."/>
            <person name="Yoshinaga Y."/>
            <person name="Zwiers L.-H."/>
            <person name="Turgeon B.G."/>
            <person name="Goodwin S.B."/>
            <person name="Spatafora J.W."/>
            <person name="Crous P.W."/>
            <person name="Grigoriev I.V."/>
        </authorList>
    </citation>
    <scope>NUCLEOTIDE SEQUENCE</scope>
    <source>
        <strain evidence="2">IPT5</strain>
    </source>
</reference>
<dbReference type="AlphaFoldDB" id="A0A6A7ANA6"/>
<protein>
    <submittedName>
        <fullName evidence="2">Uncharacterized protein</fullName>
    </submittedName>
</protein>
<organism evidence="2 3">
    <name type="scientific">Plenodomus tracheiphilus IPT5</name>
    <dbReference type="NCBI Taxonomy" id="1408161"/>
    <lineage>
        <taxon>Eukaryota</taxon>
        <taxon>Fungi</taxon>
        <taxon>Dikarya</taxon>
        <taxon>Ascomycota</taxon>
        <taxon>Pezizomycotina</taxon>
        <taxon>Dothideomycetes</taxon>
        <taxon>Pleosporomycetidae</taxon>
        <taxon>Pleosporales</taxon>
        <taxon>Pleosporineae</taxon>
        <taxon>Leptosphaeriaceae</taxon>
        <taxon>Plenodomus</taxon>
    </lineage>
</organism>
<feature type="transmembrane region" description="Helical" evidence="1">
    <location>
        <begin position="71"/>
        <end position="91"/>
    </location>
</feature>
<keyword evidence="3" id="KW-1185">Reference proteome</keyword>
<dbReference type="EMBL" id="MU006373">
    <property type="protein sequence ID" value="KAF2844553.1"/>
    <property type="molecule type" value="Genomic_DNA"/>
</dbReference>
<evidence type="ECO:0000313" key="2">
    <source>
        <dbReference type="EMBL" id="KAF2844553.1"/>
    </source>
</evidence>
<evidence type="ECO:0000256" key="1">
    <source>
        <dbReference type="SAM" id="Phobius"/>
    </source>
</evidence>
<name>A0A6A7ANA6_9PLEO</name>
<keyword evidence="1" id="KW-0472">Membrane</keyword>
<accession>A0A6A7ANA6</accession>
<keyword evidence="1" id="KW-1133">Transmembrane helix</keyword>
<evidence type="ECO:0000313" key="3">
    <source>
        <dbReference type="Proteomes" id="UP000799423"/>
    </source>
</evidence>